<keyword evidence="5" id="KW-1185">Reference proteome</keyword>
<dbReference type="InterPro" id="IPR048661">
    <property type="entry name" value="CPL1-like"/>
</dbReference>
<dbReference type="InterPro" id="IPR038955">
    <property type="entry name" value="PriA/CPL1_fungi"/>
</dbReference>
<accession>A0A5N5QVR2</accession>
<evidence type="ECO:0000313" key="5">
    <source>
        <dbReference type="Proteomes" id="UP000383932"/>
    </source>
</evidence>
<evidence type="ECO:0000259" key="3">
    <source>
        <dbReference type="Pfam" id="PF21671"/>
    </source>
</evidence>
<dbReference type="Pfam" id="PF21671">
    <property type="entry name" value="CPL1-like"/>
    <property type="match status" value="1"/>
</dbReference>
<dbReference type="Proteomes" id="UP000383932">
    <property type="component" value="Unassembled WGS sequence"/>
</dbReference>
<organism evidence="4 5">
    <name type="scientific">Ceratobasidium theobromae</name>
    <dbReference type="NCBI Taxonomy" id="1582974"/>
    <lineage>
        <taxon>Eukaryota</taxon>
        <taxon>Fungi</taxon>
        <taxon>Dikarya</taxon>
        <taxon>Basidiomycota</taxon>
        <taxon>Agaricomycotina</taxon>
        <taxon>Agaricomycetes</taxon>
        <taxon>Cantharellales</taxon>
        <taxon>Ceratobasidiaceae</taxon>
        <taxon>Ceratobasidium</taxon>
    </lineage>
</organism>
<evidence type="ECO:0000256" key="2">
    <source>
        <dbReference type="SAM" id="SignalP"/>
    </source>
</evidence>
<dbReference type="OrthoDB" id="439917at2759"/>
<feature type="domain" description="Protein CPL1-like" evidence="3">
    <location>
        <begin position="251"/>
        <end position="310"/>
    </location>
</feature>
<feature type="region of interest" description="Disordered" evidence="1">
    <location>
        <begin position="185"/>
        <end position="231"/>
    </location>
</feature>
<feature type="compositionally biased region" description="Basic residues" evidence="1">
    <location>
        <begin position="212"/>
        <end position="225"/>
    </location>
</feature>
<gene>
    <name evidence="4" type="ORF">CTheo_787</name>
</gene>
<sequence>MHFVTLTSVAAILVGVATPATATFGFGFGSSGNCGYGQWYWGDKKLCIPIGGVWPDVPPPPGNACPILWFWDTEAKICAPRYVPPFSQPMCNNGWVWNTSTYTCQQPAQPPPPDKNCGPSLWWWANRSSCLPHGFPNPPPPPYGTACPLSWYWHSPHSCCVPHHPPPTPGPPSCSPGWSWSPYTQSCKRDENPPPAPRPSNYPRGTHDNTKRRIAGGVPHQKKRAPKSEEHSMCPAGLTACSIAGLSKDEYECVDTLADLKSCGGCLSVGTGQDCTAIPHVGVSSCTGGSCVVLSCEQGYTISKDKKSCITYEL</sequence>
<evidence type="ECO:0000256" key="1">
    <source>
        <dbReference type="SAM" id="MobiDB-lite"/>
    </source>
</evidence>
<feature type="signal peptide" evidence="2">
    <location>
        <begin position="1"/>
        <end position="22"/>
    </location>
</feature>
<comment type="caution">
    <text evidence="4">The sequence shown here is derived from an EMBL/GenBank/DDBJ whole genome shotgun (WGS) entry which is preliminary data.</text>
</comment>
<keyword evidence="2" id="KW-0732">Signal</keyword>
<dbReference type="AlphaFoldDB" id="A0A5N5QVR2"/>
<feature type="chain" id="PRO_5024332196" evidence="2">
    <location>
        <begin position="23"/>
        <end position="314"/>
    </location>
</feature>
<name>A0A5N5QVR2_9AGAM</name>
<dbReference type="PANTHER" id="PTHR35192">
    <property type="entry name" value="PROTEIN, PUTATIVE-RELATED"/>
    <property type="match status" value="1"/>
</dbReference>
<reference evidence="4 5" key="1">
    <citation type="journal article" date="2019" name="Fungal Biol. Biotechnol.">
        <title>Draft genome sequence of fastidious pathogen Ceratobasidium theobromae, which causes vascular-streak dieback in Theobroma cacao.</title>
        <authorList>
            <person name="Ali S.S."/>
            <person name="Asman A."/>
            <person name="Shao J."/>
            <person name="Firmansyah A.P."/>
            <person name="Susilo A.W."/>
            <person name="Rosmana A."/>
            <person name="McMahon P."/>
            <person name="Junaid M."/>
            <person name="Guest D."/>
            <person name="Kheng T.Y."/>
            <person name="Meinhardt L.W."/>
            <person name="Bailey B.A."/>
        </authorList>
    </citation>
    <scope>NUCLEOTIDE SEQUENCE [LARGE SCALE GENOMIC DNA]</scope>
    <source>
        <strain evidence="4 5">CT2</strain>
    </source>
</reference>
<dbReference type="EMBL" id="SSOP01000006">
    <property type="protein sequence ID" value="KAB5595774.1"/>
    <property type="molecule type" value="Genomic_DNA"/>
</dbReference>
<proteinExistence type="predicted"/>
<protein>
    <submittedName>
        <fullName evidence="4">Pria protein</fullName>
    </submittedName>
</protein>
<evidence type="ECO:0000313" key="4">
    <source>
        <dbReference type="EMBL" id="KAB5595774.1"/>
    </source>
</evidence>
<dbReference type="PANTHER" id="PTHR35192:SF2">
    <property type="entry name" value="APPLE DOMAIN-CONTAINING PROTEIN"/>
    <property type="match status" value="1"/>
</dbReference>